<dbReference type="KEGG" id="ccos:Pan44_05640"/>
<organism evidence="2 3">
    <name type="scientific">Caulifigura coniformis</name>
    <dbReference type="NCBI Taxonomy" id="2527983"/>
    <lineage>
        <taxon>Bacteria</taxon>
        <taxon>Pseudomonadati</taxon>
        <taxon>Planctomycetota</taxon>
        <taxon>Planctomycetia</taxon>
        <taxon>Planctomycetales</taxon>
        <taxon>Planctomycetaceae</taxon>
        <taxon>Caulifigura</taxon>
    </lineage>
</organism>
<evidence type="ECO:0000313" key="3">
    <source>
        <dbReference type="Proteomes" id="UP000315700"/>
    </source>
</evidence>
<dbReference type="PANTHER" id="PTHR33490:SF12">
    <property type="entry name" value="BLL5557 PROTEIN"/>
    <property type="match status" value="1"/>
</dbReference>
<dbReference type="InParanoid" id="A0A517S8W6"/>
<dbReference type="Pfam" id="PF01841">
    <property type="entry name" value="Transglut_core"/>
    <property type="match status" value="1"/>
</dbReference>
<proteinExistence type="predicted"/>
<dbReference type="Pfam" id="PF21295">
    <property type="entry name" value="Bact_transglu_N_2"/>
    <property type="match status" value="1"/>
</dbReference>
<reference evidence="2 3" key="1">
    <citation type="submission" date="2019-02" db="EMBL/GenBank/DDBJ databases">
        <title>Deep-cultivation of Planctomycetes and their phenomic and genomic characterization uncovers novel biology.</title>
        <authorList>
            <person name="Wiegand S."/>
            <person name="Jogler M."/>
            <person name="Boedeker C."/>
            <person name="Pinto D."/>
            <person name="Vollmers J."/>
            <person name="Rivas-Marin E."/>
            <person name="Kohn T."/>
            <person name="Peeters S.H."/>
            <person name="Heuer A."/>
            <person name="Rast P."/>
            <person name="Oberbeckmann S."/>
            <person name="Bunk B."/>
            <person name="Jeske O."/>
            <person name="Meyerdierks A."/>
            <person name="Storesund J.E."/>
            <person name="Kallscheuer N."/>
            <person name="Luecker S."/>
            <person name="Lage O.M."/>
            <person name="Pohl T."/>
            <person name="Merkel B.J."/>
            <person name="Hornburger P."/>
            <person name="Mueller R.-W."/>
            <person name="Bruemmer F."/>
            <person name="Labrenz M."/>
            <person name="Spormann A.M."/>
            <person name="Op den Camp H."/>
            <person name="Overmann J."/>
            <person name="Amann R."/>
            <person name="Jetten M.S.M."/>
            <person name="Mascher T."/>
            <person name="Medema M.H."/>
            <person name="Devos D.P."/>
            <person name="Kaster A.-K."/>
            <person name="Ovreas L."/>
            <person name="Rohde M."/>
            <person name="Galperin M.Y."/>
            <person name="Jogler C."/>
        </authorList>
    </citation>
    <scope>NUCLEOTIDE SEQUENCE [LARGE SCALE GENOMIC DNA]</scope>
    <source>
        <strain evidence="2 3">Pan44</strain>
    </source>
</reference>
<dbReference type="Proteomes" id="UP000315700">
    <property type="component" value="Chromosome"/>
</dbReference>
<dbReference type="SMART" id="SM00460">
    <property type="entry name" value="TGc"/>
    <property type="match status" value="1"/>
</dbReference>
<dbReference type="InterPro" id="IPR002931">
    <property type="entry name" value="Transglutaminase-like"/>
</dbReference>
<dbReference type="OrthoDB" id="9804872at2"/>
<keyword evidence="3" id="KW-1185">Reference proteome</keyword>
<dbReference type="InterPro" id="IPR038765">
    <property type="entry name" value="Papain-like_cys_pep_sf"/>
</dbReference>
<evidence type="ECO:0000313" key="2">
    <source>
        <dbReference type="EMBL" id="QDT52552.1"/>
    </source>
</evidence>
<dbReference type="InterPro" id="IPR048930">
    <property type="entry name" value="Bact_transglu_N_2"/>
</dbReference>
<dbReference type="PANTHER" id="PTHR33490">
    <property type="entry name" value="BLR5614 PROTEIN-RELATED"/>
    <property type="match status" value="1"/>
</dbReference>
<dbReference type="Gene3D" id="3.10.620.30">
    <property type="match status" value="1"/>
</dbReference>
<dbReference type="EMBL" id="CP036271">
    <property type="protein sequence ID" value="QDT52552.1"/>
    <property type="molecule type" value="Genomic_DNA"/>
</dbReference>
<gene>
    <name evidence="2" type="ORF">Pan44_05640</name>
</gene>
<name>A0A517S8W6_9PLAN</name>
<dbReference type="Gene3D" id="2.60.40.2250">
    <property type="match status" value="1"/>
</dbReference>
<dbReference type="SUPFAM" id="SSF54001">
    <property type="entry name" value="Cysteine proteinases"/>
    <property type="match status" value="1"/>
</dbReference>
<dbReference type="AlphaFoldDB" id="A0A517S8W6"/>
<feature type="domain" description="Transglutaminase-like" evidence="1">
    <location>
        <begin position="161"/>
        <end position="221"/>
    </location>
</feature>
<evidence type="ECO:0000259" key="1">
    <source>
        <dbReference type="SMART" id="SM00460"/>
    </source>
</evidence>
<protein>
    <submittedName>
        <fullName evidence="2">Transglutaminase-like superfamily protein</fullName>
    </submittedName>
</protein>
<accession>A0A517S8W6</accession>
<sequence>MLFHVSARLEYAVRFSSTLILNVHVQHNESQSIVTEQFGVEPVVPLEHFSVPGSDNRFVRLETGDAKSLTVSYAATVDCDHDILPTRNLEELPVGEIPPEVIPYLFPSRYCQSDKLARLAWDLFGKLPTPHDRVTGIVDWIHNNVEYLSGSTDSGTSAYDTVTQRTGVCRDFAHLGIALCRALNIPARYFTGYSYQLDPPDFHALFEAYLGGRWALFDATRLAPLNGLVRIGSGRDAADAAVATIFGGVSTRLSKVECKLGEGQNFTPLDRGDLTRAAVALETNTDATPEA</sequence>